<accession>A0A429ZYG8</accession>
<dbReference type="PROSITE" id="PS51186">
    <property type="entry name" value="GNAT"/>
    <property type="match status" value="1"/>
</dbReference>
<name>A0A429ZYG8_9ENTE</name>
<keyword evidence="6" id="KW-1185">Reference proteome</keyword>
<dbReference type="InterPro" id="IPR016181">
    <property type="entry name" value="Acyl_CoA_acyltransferase"/>
</dbReference>
<organism evidence="5 6">
    <name type="scientific">Vagococcus vulneris</name>
    <dbReference type="NCBI Taxonomy" id="1977869"/>
    <lineage>
        <taxon>Bacteria</taxon>
        <taxon>Bacillati</taxon>
        <taxon>Bacillota</taxon>
        <taxon>Bacilli</taxon>
        <taxon>Lactobacillales</taxon>
        <taxon>Enterococcaceae</taxon>
        <taxon>Vagococcus</taxon>
    </lineage>
</organism>
<dbReference type="GO" id="GO:0016747">
    <property type="term" value="F:acyltransferase activity, transferring groups other than amino-acyl groups"/>
    <property type="evidence" value="ECO:0007669"/>
    <property type="project" value="InterPro"/>
</dbReference>
<dbReference type="PANTHER" id="PTHR43792:SF8">
    <property type="entry name" value="[RIBOSOMAL PROTEIN US5]-ALANINE N-ACETYLTRANSFERASE"/>
    <property type="match status" value="1"/>
</dbReference>
<proteinExistence type="inferred from homology"/>
<evidence type="ECO:0000256" key="2">
    <source>
        <dbReference type="ARBA" id="ARBA00023315"/>
    </source>
</evidence>
<feature type="domain" description="N-acetyltransferase" evidence="4">
    <location>
        <begin position="11"/>
        <end position="165"/>
    </location>
</feature>
<evidence type="ECO:0000313" key="6">
    <source>
        <dbReference type="Proteomes" id="UP000287857"/>
    </source>
</evidence>
<comment type="similarity">
    <text evidence="3">Belongs to the acetyltransferase family. RimJ subfamily.</text>
</comment>
<evidence type="ECO:0000256" key="3">
    <source>
        <dbReference type="ARBA" id="ARBA00038502"/>
    </source>
</evidence>
<reference evidence="5 6" key="1">
    <citation type="submission" date="2017-05" db="EMBL/GenBank/DDBJ databases">
        <title>Vagococcus spp. assemblies.</title>
        <authorList>
            <person name="Gulvik C.A."/>
        </authorList>
    </citation>
    <scope>NUCLEOTIDE SEQUENCE [LARGE SCALE GENOMIC DNA]</scope>
    <source>
        <strain evidence="5 6">SS1995</strain>
    </source>
</reference>
<dbReference type="Proteomes" id="UP000287857">
    <property type="component" value="Unassembled WGS sequence"/>
</dbReference>
<comment type="caution">
    <text evidence="5">The sequence shown here is derived from an EMBL/GenBank/DDBJ whole genome shotgun (WGS) entry which is preliminary data.</text>
</comment>
<dbReference type="OrthoDB" id="9798081at2"/>
<evidence type="ECO:0000259" key="4">
    <source>
        <dbReference type="PROSITE" id="PS51186"/>
    </source>
</evidence>
<dbReference type="InterPro" id="IPR000182">
    <property type="entry name" value="GNAT_dom"/>
</dbReference>
<evidence type="ECO:0000256" key="1">
    <source>
        <dbReference type="ARBA" id="ARBA00022679"/>
    </source>
</evidence>
<keyword evidence="2" id="KW-0012">Acyltransferase</keyword>
<dbReference type="SUPFAM" id="SSF55729">
    <property type="entry name" value="Acyl-CoA N-acyltransferases (Nat)"/>
    <property type="match status" value="1"/>
</dbReference>
<sequence>MFESELVTERLILREWELTDAPALYKYASDEKVGPRAGWPVHTSEAMSRRIIAEELQKLHSFAVCLKKDRGHIIGAIGIKQQDEKMNEAEIGYWIGVPFWGHGYMPEALNEIIRYCFDELNLTDLWCGYYDGNQQSYTVQLKCGFKDAYTVEEKSVPLLNEYRTEYFTHLTKKDWLVKEQTK</sequence>
<dbReference type="Pfam" id="PF13302">
    <property type="entry name" value="Acetyltransf_3"/>
    <property type="match status" value="1"/>
</dbReference>
<gene>
    <name evidence="5" type="ORF">CBF37_05965</name>
</gene>
<keyword evidence="1" id="KW-0808">Transferase</keyword>
<dbReference type="InterPro" id="IPR051531">
    <property type="entry name" value="N-acetyltransferase"/>
</dbReference>
<protein>
    <recommendedName>
        <fullName evidence="4">N-acetyltransferase domain-containing protein</fullName>
    </recommendedName>
</protein>
<evidence type="ECO:0000313" key="5">
    <source>
        <dbReference type="EMBL" id="RST98996.1"/>
    </source>
</evidence>
<dbReference type="Gene3D" id="3.40.630.30">
    <property type="match status" value="1"/>
</dbReference>
<dbReference type="AlphaFoldDB" id="A0A429ZYG8"/>
<dbReference type="EMBL" id="NGJS01000007">
    <property type="protein sequence ID" value="RST98996.1"/>
    <property type="molecule type" value="Genomic_DNA"/>
</dbReference>
<dbReference type="PANTHER" id="PTHR43792">
    <property type="entry name" value="GNAT FAMILY, PUTATIVE (AFU_ORTHOLOGUE AFUA_3G00765)-RELATED-RELATED"/>
    <property type="match status" value="1"/>
</dbReference>